<evidence type="ECO:0000256" key="1">
    <source>
        <dbReference type="ARBA" id="ARBA00001947"/>
    </source>
</evidence>
<dbReference type="SUPFAM" id="SSF50129">
    <property type="entry name" value="GroES-like"/>
    <property type="match status" value="1"/>
</dbReference>
<dbReference type="Proteomes" id="UP000016934">
    <property type="component" value="Unassembled WGS sequence"/>
</dbReference>
<dbReference type="OMA" id="VGACHID"/>
<dbReference type="InterPro" id="IPR013154">
    <property type="entry name" value="ADH-like_N"/>
</dbReference>
<dbReference type="EMBL" id="KB445639">
    <property type="protein sequence ID" value="EMD67882.1"/>
    <property type="molecule type" value="Genomic_DNA"/>
</dbReference>
<dbReference type="Gene3D" id="3.90.180.10">
    <property type="entry name" value="Medium-chain alcohol dehydrogenases, catalytic domain"/>
    <property type="match status" value="1"/>
</dbReference>
<dbReference type="RefSeq" id="XP_007697427.1">
    <property type="nucleotide sequence ID" value="XM_007699237.1"/>
</dbReference>
<reference evidence="6 7" key="1">
    <citation type="journal article" date="2012" name="PLoS Pathog.">
        <title>Diverse lifestyles and strategies of plant pathogenesis encoded in the genomes of eighteen Dothideomycetes fungi.</title>
        <authorList>
            <person name="Ohm R.A."/>
            <person name="Feau N."/>
            <person name="Henrissat B."/>
            <person name="Schoch C.L."/>
            <person name="Horwitz B.A."/>
            <person name="Barry K.W."/>
            <person name="Condon B.J."/>
            <person name="Copeland A.C."/>
            <person name="Dhillon B."/>
            <person name="Glaser F."/>
            <person name="Hesse C.N."/>
            <person name="Kosti I."/>
            <person name="LaButti K."/>
            <person name="Lindquist E.A."/>
            <person name="Lucas S."/>
            <person name="Salamov A.A."/>
            <person name="Bradshaw R.E."/>
            <person name="Ciuffetti L."/>
            <person name="Hamelin R.C."/>
            <person name="Kema G.H.J."/>
            <person name="Lawrence C."/>
            <person name="Scott J.A."/>
            <person name="Spatafora J.W."/>
            <person name="Turgeon B.G."/>
            <person name="de Wit P.J.G.M."/>
            <person name="Zhong S."/>
            <person name="Goodwin S.B."/>
            <person name="Grigoriev I.V."/>
        </authorList>
    </citation>
    <scope>NUCLEOTIDE SEQUENCE [LARGE SCALE GENOMIC DNA]</scope>
    <source>
        <strain evidence="7">ND90Pr / ATCC 201652</strain>
    </source>
</reference>
<dbReference type="PANTHER" id="PTHR42940">
    <property type="entry name" value="ALCOHOL DEHYDROGENASE 1-RELATED"/>
    <property type="match status" value="1"/>
</dbReference>
<keyword evidence="4" id="KW-0560">Oxidoreductase</keyword>
<keyword evidence="2" id="KW-0479">Metal-binding</keyword>
<name>M2TGN1_COCSN</name>
<dbReference type="AlphaFoldDB" id="M2TGN1"/>
<keyword evidence="3" id="KW-0862">Zinc</keyword>
<dbReference type="OrthoDB" id="1879366at2759"/>
<comment type="cofactor">
    <cofactor evidence="1">
        <name>Zn(2+)</name>
        <dbReference type="ChEBI" id="CHEBI:29105"/>
    </cofactor>
</comment>
<keyword evidence="7" id="KW-1185">Reference proteome</keyword>
<proteinExistence type="predicted"/>
<organism evidence="6 7">
    <name type="scientific">Cochliobolus sativus (strain ND90Pr / ATCC 201652)</name>
    <name type="common">Common root rot and spot blotch fungus</name>
    <name type="synonym">Bipolaris sorokiniana</name>
    <dbReference type="NCBI Taxonomy" id="665912"/>
    <lineage>
        <taxon>Eukaryota</taxon>
        <taxon>Fungi</taxon>
        <taxon>Dikarya</taxon>
        <taxon>Ascomycota</taxon>
        <taxon>Pezizomycotina</taxon>
        <taxon>Dothideomycetes</taxon>
        <taxon>Pleosporomycetidae</taxon>
        <taxon>Pleosporales</taxon>
        <taxon>Pleosporineae</taxon>
        <taxon>Pleosporaceae</taxon>
        <taxon>Bipolaris</taxon>
    </lineage>
</organism>
<dbReference type="GO" id="GO:0046872">
    <property type="term" value="F:metal ion binding"/>
    <property type="evidence" value="ECO:0007669"/>
    <property type="project" value="UniProtKB-KW"/>
</dbReference>
<dbReference type="GO" id="GO:0005737">
    <property type="term" value="C:cytoplasm"/>
    <property type="evidence" value="ECO:0007669"/>
    <property type="project" value="TreeGrafter"/>
</dbReference>
<accession>M2TGN1</accession>
<dbReference type="InterPro" id="IPR011032">
    <property type="entry name" value="GroES-like_sf"/>
</dbReference>
<dbReference type="PANTHER" id="PTHR42940:SF1">
    <property type="entry name" value="ENOYL REDUCTASE (ER) DOMAIN-CONTAINING PROTEIN"/>
    <property type="match status" value="1"/>
</dbReference>
<dbReference type="STRING" id="665912.M2TGN1"/>
<dbReference type="HOGENOM" id="CLU_026673_20_1_1"/>
<dbReference type="KEGG" id="bsc:COCSADRAFT_169041"/>
<evidence type="ECO:0000256" key="3">
    <source>
        <dbReference type="ARBA" id="ARBA00022833"/>
    </source>
</evidence>
<evidence type="ECO:0000313" key="7">
    <source>
        <dbReference type="Proteomes" id="UP000016934"/>
    </source>
</evidence>
<protein>
    <recommendedName>
        <fullName evidence="5">Alcohol dehydrogenase-like N-terminal domain-containing protein</fullName>
    </recommendedName>
</protein>
<reference evidence="7" key="2">
    <citation type="journal article" date="2013" name="PLoS Genet.">
        <title>Comparative genome structure, secondary metabolite, and effector coding capacity across Cochliobolus pathogens.</title>
        <authorList>
            <person name="Condon B.J."/>
            <person name="Leng Y."/>
            <person name="Wu D."/>
            <person name="Bushley K.E."/>
            <person name="Ohm R.A."/>
            <person name="Otillar R."/>
            <person name="Martin J."/>
            <person name="Schackwitz W."/>
            <person name="Grimwood J."/>
            <person name="MohdZainudin N."/>
            <person name="Xue C."/>
            <person name="Wang R."/>
            <person name="Manning V.A."/>
            <person name="Dhillon B."/>
            <person name="Tu Z.J."/>
            <person name="Steffenson B.J."/>
            <person name="Salamov A."/>
            <person name="Sun H."/>
            <person name="Lowry S."/>
            <person name="LaButti K."/>
            <person name="Han J."/>
            <person name="Copeland A."/>
            <person name="Lindquist E."/>
            <person name="Barry K."/>
            <person name="Schmutz J."/>
            <person name="Baker S.E."/>
            <person name="Ciuffetti L.M."/>
            <person name="Grigoriev I.V."/>
            <person name="Zhong S."/>
            <person name="Turgeon B.G."/>
        </authorList>
    </citation>
    <scope>NUCLEOTIDE SEQUENCE [LARGE SCALE GENOMIC DNA]</scope>
    <source>
        <strain evidence="7">ND90Pr / ATCC 201652</strain>
    </source>
</reference>
<evidence type="ECO:0000256" key="2">
    <source>
        <dbReference type="ARBA" id="ARBA00022723"/>
    </source>
</evidence>
<dbReference type="Pfam" id="PF08240">
    <property type="entry name" value="ADH_N"/>
    <property type="match status" value="1"/>
</dbReference>
<feature type="domain" description="Alcohol dehydrogenase-like N-terminal" evidence="5">
    <location>
        <begin position="32"/>
        <end position="129"/>
    </location>
</feature>
<dbReference type="GO" id="GO:0004022">
    <property type="term" value="F:alcohol dehydrogenase (NAD+) activity"/>
    <property type="evidence" value="ECO:0007669"/>
    <property type="project" value="TreeGrafter"/>
</dbReference>
<evidence type="ECO:0000259" key="5">
    <source>
        <dbReference type="Pfam" id="PF08240"/>
    </source>
</evidence>
<evidence type="ECO:0000256" key="4">
    <source>
        <dbReference type="ARBA" id="ARBA00023002"/>
    </source>
</evidence>
<dbReference type="GeneID" id="19132610"/>
<sequence>MLDKRMVGVVVNPGPNFSTNIEEVDIPEPGRYEILVKINASGLCCSDIGLMAEEFPVRMSTFNYRTLGYKGAGIIVKLGCNVQNLKLGDRAGIKPIRDICGACELCWGGLENYYRNAIMSGVSATGGGGVEIQCVQIVKAMGFRPVVVNSGPKKQELSLSRVADVVGICDGIGAHSVAVLAAAAYKNAVGYIGSRVRATVMSISLREDCHGTQKDAIEVLNFARRGLLQDMSEVKPLSMLPQSVKDLQAGNVPRRTVIKFNL</sequence>
<evidence type="ECO:0000313" key="6">
    <source>
        <dbReference type="EMBL" id="EMD67882.1"/>
    </source>
</evidence>
<dbReference type="eggNOG" id="KOG0023">
    <property type="taxonomic scope" value="Eukaryota"/>
</dbReference>
<gene>
    <name evidence="6" type="ORF">COCSADRAFT_169041</name>
</gene>